<sequence>MSQRFFRLSDDVKVPNRWDLDTPTDRQGRQVDDGQFRLGTPVHVTDRLRIPVEIAGKPLDFTEAGIMIPVVHVRVASMFAELAPDDVQLIPVDVEGHPDQFLVLVATRLIRCIDEQASRIQLWTHENGIPDMVGKYFSVRDMRIDKAKVGSAKVFRCEGWTGPLIVSGEIKTALDGMRATGTRFEEV</sequence>
<dbReference type="RefSeq" id="WP_321547872.1">
    <property type="nucleotide sequence ID" value="NZ_JAXIVS010000007.1"/>
</dbReference>
<gene>
    <name evidence="2" type="ORF">SYV04_22250</name>
</gene>
<dbReference type="EMBL" id="JAXIVS010000007">
    <property type="protein sequence ID" value="MDY7229152.1"/>
    <property type="molecule type" value="Genomic_DNA"/>
</dbReference>
<evidence type="ECO:0000259" key="1">
    <source>
        <dbReference type="Pfam" id="PF07791"/>
    </source>
</evidence>
<evidence type="ECO:0000313" key="2">
    <source>
        <dbReference type="EMBL" id="MDY7229152.1"/>
    </source>
</evidence>
<evidence type="ECO:0000313" key="3">
    <source>
        <dbReference type="Proteomes" id="UP001291309"/>
    </source>
</evidence>
<protein>
    <recommendedName>
        <fullName evidence="1">Immunity MXAN-0049 protein domain-containing protein</fullName>
    </recommendedName>
</protein>
<proteinExistence type="predicted"/>
<dbReference type="InterPro" id="IPR012433">
    <property type="entry name" value="Imm11"/>
</dbReference>
<keyword evidence="3" id="KW-1185">Reference proteome</keyword>
<dbReference type="Pfam" id="PF07791">
    <property type="entry name" value="Imm11"/>
    <property type="match status" value="1"/>
</dbReference>
<accession>A0ABU5H8Q8</accession>
<name>A0ABU5H8Q8_9BACT</name>
<dbReference type="Proteomes" id="UP001291309">
    <property type="component" value="Unassembled WGS sequence"/>
</dbReference>
<feature type="domain" description="Immunity MXAN-0049 protein" evidence="1">
    <location>
        <begin position="16"/>
        <end position="187"/>
    </location>
</feature>
<comment type="caution">
    <text evidence="2">The sequence shown here is derived from an EMBL/GenBank/DDBJ whole genome shotgun (WGS) entry which is preliminary data.</text>
</comment>
<reference evidence="2 3" key="1">
    <citation type="submission" date="2023-12" db="EMBL/GenBank/DDBJ databases">
        <title>the genome sequence of Hyalangium sp. s54d21.</title>
        <authorList>
            <person name="Zhang X."/>
        </authorList>
    </citation>
    <scope>NUCLEOTIDE SEQUENCE [LARGE SCALE GENOMIC DNA]</scope>
    <source>
        <strain evidence="3">s54d21</strain>
    </source>
</reference>
<organism evidence="2 3">
    <name type="scientific">Hyalangium rubrum</name>
    <dbReference type="NCBI Taxonomy" id="3103134"/>
    <lineage>
        <taxon>Bacteria</taxon>
        <taxon>Pseudomonadati</taxon>
        <taxon>Myxococcota</taxon>
        <taxon>Myxococcia</taxon>
        <taxon>Myxococcales</taxon>
        <taxon>Cystobacterineae</taxon>
        <taxon>Archangiaceae</taxon>
        <taxon>Hyalangium</taxon>
    </lineage>
</organism>